<feature type="compositionally biased region" description="Basic and acidic residues" evidence="1">
    <location>
        <begin position="10"/>
        <end position="20"/>
    </location>
</feature>
<evidence type="ECO:0000313" key="2">
    <source>
        <dbReference type="EMBL" id="KAJ8431138.1"/>
    </source>
</evidence>
<reference evidence="2" key="1">
    <citation type="submission" date="2022-04" db="EMBL/GenBank/DDBJ databases">
        <title>Carnegiea gigantea Genome sequencing and assembly v2.</title>
        <authorList>
            <person name="Copetti D."/>
            <person name="Sanderson M.J."/>
            <person name="Burquez A."/>
            <person name="Wojciechowski M.F."/>
        </authorList>
    </citation>
    <scope>NUCLEOTIDE SEQUENCE</scope>
    <source>
        <strain evidence="2">SGP5-SGP5p</strain>
        <tissue evidence="2">Aerial part</tissue>
    </source>
</reference>
<sequence>MEEGVQESQQLREEGQKAEHSNCNIEQSIASNKSRNASLPLANRPQLPISSSLKCSAFDESSKRRHLKCPVVLWSQFRDDIEDQDAIFRPWQKSSWVLPLKDQVETKKLKNKAIEFVCEELRFLRSSIAMAPEKGNLRNYSKDQLYDQITKNVLNLGWLDSRNRINSNFDWFGLRSKPHQTRPFTCRGD</sequence>
<dbReference type="OrthoDB" id="1834945at2759"/>
<dbReference type="Proteomes" id="UP001153076">
    <property type="component" value="Unassembled WGS sequence"/>
</dbReference>
<feature type="region of interest" description="Disordered" evidence="1">
    <location>
        <begin position="1"/>
        <end position="37"/>
    </location>
</feature>
<evidence type="ECO:0000256" key="1">
    <source>
        <dbReference type="SAM" id="MobiDB-lite"/>
    </source>
</evidence>
<name>A0A9Q1JU74_9CARY</name>
<protein>
    <submittedName>
        <fullName evidence="2">Uncharacterized protein</fullName>
    </submittedName>
</protein>
<proteinExistence type="predicted"/>
<dbReference type="AlphaFoldDB" id="A0A9Q1JU74"/>
<organism evidence="2 3">
    <name type="scientific">Carnegiea gigantea</name>
    <dbReference type="NCBI Taxonomy" id="171969"/>
    <lineage>
        <taxon>Eukaryota</taxon>
        <taxon>Viridiplantae</taxon>
        <taxon>Streptophyta</taxon>
        <taxon>Embryophyta</taxon>
        <taxon>Tracheophyta</taxon>
        <taxon>Spermatophyta</taxon>
        <taxon>Magnoliopsida</taxon>
        <taxon>eudicotyledons</taxon>
        <taxon>Gunneridae</taxon>
        <taxon>Pentapetalae</taxon>
        <taxon>Caryophyllales</taxon>
        <taxon>Cactineae</taxon>
        <taxon>Cactaceae</taxon>
        <taxon>Cactoideae</taxon>
        <taxon>Echinocereeae</taxon>
        <taxon>Carnegiea</taxon>
    </lineage>
</organism>
<feature type="compositionally biased region" description="Polar residues" evidence="1">
    <location>
        <begin position="21"/>
        <end position="37"/>
    </location>
</feature>
<accession>A0A9Q1JU74</accession>
<comment type="caution">
    <text evidence="2">The sequence shown here is derived from an EMBL/GenBank/DDBJ whole genome shotgun (WGS) entry which is preliminary data.</text>
</comment>
<gene>
    <name evidence="2" type="ORF">Cgig2_010071</name>
</gene>
<keyword evidence="3" id="KW-1185">Reference proteome</keyword>
<evidence type="ECO:0000313" key="3">
    <source>
        <dbReference type="Proteomes" id="UP001153076"/>
    </source>
</evidence>
<dbReference type="EMBL" id="JAKOGI010000716">
    <property type="protein sequence ID" value="KAJ8431138.1"/>
    <property type="molecule type" value="Genomic_DNA"/>
</dbReference>